<evidence type="ECO:0000256" key="5">
    <source>
        <dbReference type="ARBA" id="ARBA00022989"/>
    </source>
</evidence>
<keyword evidence="4 9" id="KW-0812">Transmembrane</keyword>
<dbReference type="EMBL" id="JANIID010000025">
    <property type="protein sequence ID" value="MCQ8772872.1"/>
    <property type="molecule type" value="Genomic_DNA"/>
</dbReference>
<evidence type="ECO:0000256" key="7">
    <source>
        <dbReference type="ARBA" id="ARBA00023251"/>
    </source>
</evidence>
<evidence type="ECO:0000259" key="10">
    <source>
        <dbReference type="PROSITE" id="PS50850"/>
    </source>
</evidence>
<feature type="compositionally biased region" description="Basic and acidic residues" evidence="8">
    <location>
        <begin position="17"/>
        <end position="33"/>
    </location>
</feature>
<evidence type="ECO:0000313" key="12">
    <source>
        <dbReference type="Proteomes" id="UP001142374"/>
    </source>
</evidence>
<feature type="domain" description="Major facilitator superfamily (MFS) profile" evidence="10">
    <location>
        <begin position="51"/>
        <end position="512"/>
    </location>
</feature>
<organism evidence="11 12">
    <name type="scientific">Streptomyces telluris</name>
    <dbReference type="NCBI Taxonomy" id="2720021"/>
    <lineage>
        <taxon>Bacteria</taxon>
        <taxon>Bacillati</taxon>
        <taxon>Actinomycetota</taxon>
        <taxon>Actinomycetes</taxon>
        <taxon>Kitasatosporales</taxon>
        <taxon>Streptomycetaceae</taxon>
        <taxon>Streptomyces</taxon>
    </lineage>
</organism>
<feature type="transmembrane region" description="Helical" evidence="9">
    <location>
        <begin position="239"/>
        <end position="257"/>
    </location>
</feature>
<feature type="transmembrane region" description="Helical" evidence="9">
    <location>
        <begin position="116"/>
        <end position="136"/>
    </location>
</feature>
<dbReference type="Gene3D" id="1.20.1720.10">
    <property type="entry name" value="Multidrug resistance protein D"/>
    <property type="match status" value="1"/>
</dbReference>
<dbReference type="PANTHER" id="PTHR42718:SF46">
    <property type="entry name" value="BLR6921 PROTEIN"/>
    <property type="match status" value="1"/>
</dbReference>
<evidence type="ECO:0000256" key="1">
    <source>
        <dbReference type="ARBA" id="ARBA00004651"/>
    </source>
</evidence>
<keyword evidence="7" id="KW-0046">Antibiotic resistance</keyword>
<feature type="transmembrane region" description="Helical" evidence="9">
    <location>
        <begin position="269"/>
        <end position="290"/>
    </location>
</feature>
<feature type="transmembrane region" description="Helical" evidence="9">
    <location>
        <begin position="85"/>
        <end position="104"/>
    </location>
</feature>
<dbReference type="InterPro" id="IPR004638">
    <property type="entry name" value="EmrB-like"/>
</dbReference>
<feature type="transmembrane region" description="Helical" evidence="9">
    <location>
        <begin position="206"/>
        <end position="227"/>
    </location>
</feature>
<feature type="transmembrane region" description="Helical" evidence="9">
    <location>
        <begin position="399"/>
        <end position="424"/>
    </location>
</feature>
<keyword evidence="12" id="KW-1185">Reference proteome</keyword>
<comment type="caution">
    <text evidence="11">The sequence shown here is derived from an EMBL/GenBank/DDBJ whole genome shotgun (WGS) entry which is preliminary data.</text>
</comment>
<dbReference type="Pfam" id="PF07690">
    <property type="entry name" value="MFS_1"/>
    <property type="match status" value="1"/>
</dbReference>
<evidence type="ECO:0000313" key="11">
    <source>
        <dbReference type="EMBL" id="MCQ8772872.1"/>
    </source>
</evidence>
<feature type="transmembrane region" description="Helical" evidence="9">
    <location>
        <begin position="176"/>
        <end position="200"/>
    </location>
</feature>
<dbReference type="AlphaFoldDB" id="A0A9X2RNE7"/>
<accession>A0A9X2RNE7</accession>
<keyword evidence="3" id="KW-1003">Cell membrane</keyword>
<dbReference type="Proteomes" id="UP001142374">
    <property type="component" value="Unassembled WGS sequence"/>
</dbReference>
<feature type="transmembrane region" description="Helical" evidence="9">
    <location>
        <begin position="343"/>
        <end position="365"/>
    </location>
</feature>
<keyword evidence="5 9" id="KW-1133">Transmembrane helix</keyword>
<feature type="transmembrane region" description="Helical" evidence="9">
    <location>
        <begin position="142"/>
        <end position="164"/>
    </location>
</feature>
<gene>
    <name evidence="11" type="ORF">NQU55_24325</name>
</gene>
<dbReference type="PANTHER" id="PTHR42718">
    <property type="entry name" value="MAJOR FACILITATOR SUPERFAMILY MULTIDRUG TRANSPORTER MFSC"/>
    <property type="match status" value="1"/>
</dbReference>
<dbReference type="CDD" id="cd17321">
    <property type="entry name" value="MFS_MMR_MDR_like"/>
    <property type="match status" value="1"/>
</dbReference>
<feature type="transmembrane region" description="Helical" evidence="9">
    <location>
        <begin position="486"/>
        <end position="508"/>
    </location>
</feature>
<evidence type="ECO:0000256" key="9">
    <source>
        <dbReference type="SAM" id="Phobius"/>
    </source>
</evidence>
<feature type="region of interest" description="Disordered" evidence="8">
    <location>
        <begin position="1"/>
        <end position="37"/>
    </location>
</feature>
<protein>
    <submittedName>
        <fullName evidence="11">DHA2 family efflux MFS transporter permease subunit</fullName>
    </submittedName>
</protein>
<dbReference type="RefSeq" id="WP_206329579.1">
    <property type="nucleotide sequence ID" value="NZ_JAATER010000200.1"/>
</dbReference>
<dbReference type="Gene3D" id="1.20.1250.20">
    <property type="entry name" value="MFS general substrate transporter like domains"/>
    <property type="match status" value="1"/>
</dbReference>
<reference evidence="11" key="1">
    <citation type="submission" date="2022-06" db="EMBL/GenBank/DDBJ databases">
        <title>WGS of actinobacteria.</title>
        <authorList>
            <person name="Thawai C."/>
        </authorList>
    </citation>
    <scope>NUCLEOTIDE SEQUENCE</scope>
    <source>
        <strain evidence="11">AA8</strain>
    </source>
</reference>
<evidence type="ECO:0000256" key="8">
    <source>
        <dbReference type="SAM" id="MobiDB-lite"/>
    </source>
</evidence>
<feature type="transmembrane region" description="Helical" evidence="9">
    <location>
        <begin position="372"/>
        <end position="393"/>
    </location>
</feature>
<dbReference type="SUPFAM" id="SSF103473">
    <property type="entry name" value="MFS general substrate transporter"/>
    <property type="match status" value="1"/>
</dbReference>
<dbReference type="GO" id="GO:0022857">
    <property type="term" value="F:transmembrane transporter activity"/>
    <property type="evidence" value="ECO:0007669"/>
    <property type="project" value="InterPro"/>
</dbReference>
<comment type="subcellular location">
    <subcellularLocation>
        <location evidence="1">Cell membrane</location>
        <topology evidence="1">Multi-pass membrane protein</topology>
    </subcellularLocation>
</comment>
<evidence type="ECO:0000256" key="4">
    <source>
        <dbReference type="ARBA" id="ARBA00022692"/>
    </source>
</evidence>
<dbReference type="InterPro" id="IPR011701">
    <property type="entry name" value="MFS"/>
</dbReference>
<dbReference type="InterPro" id="IPR036259">
    <property type="entry name" value="MFS_trans_sf"/>
</dbReference>
<name>A0A9X2RNE7_9ACTN</name>
<dbReference type="InterPro" id="IPR020846">
    <property type="entry name" value="MFS_dom"/>
</dbReference>
<feature type="transmembrane region" description="Helical" evidence="9">
    <location>
        <begin position="311"/>
        <end position="331"/>
    </location>
</feature>
<feature type="transmembrane region" description="Helical" evidence="9">
    <location>
        <begin position="50"/>
        <end position="73"/>
    </location>
</feature>
<dbReference type="PROSITE" id="PS50850">
    <property type="entry name" value="MFS"/>
    <property type="match status" value="1"/>
</dbReference>
<dbReference type="GO" id="GO:0046677">
    <property type="term" value="P:response to antibiotic"/>
    <property type="evidence" value="ECO:0007669"/>
    <property type="project" value="UniProtKB-KW"/>
</dbReference>
<evidence type="ECO:0000256" key="3">
    <source>
        <dbReference type="ARBA" id="ARBA00022475"/>
    </source>
</evidence>
<dbReference type="GO" id="GO:0005886">
    <property type="term" value="C:plasma membrane"/>
    <property type="evidence" value="ECO:0007669"/>
    <property type="project" value="UniProtKB-SubCell"/>
</dbReference>
<keyword evidence="2" id="KW-0813">Transport</keyword>
<sequence length="514" mass="51455">MSTRPELEPAVEPTVEAGREAGTEAGTDRPAERRTRRVGSTLCTHGGERLVMGLACTGSFVVILDATIVSVTLPAIRTALGFSPAALPWVVNAYTLAFAGFLLLGGRCADVFGHRATLLTGAALFTAGMVACGFAVTAEALLAARAVQGLGGALLMPVTLSLLTTTFTEPDRRARVLSLWSAVGAAGAASGPVVGGVLIQWAGWRWVFFVTVPIGVLCLVGAARGLPRHDRSGRPPLDVVGAGLATAGLTGVVYAVMRAAVAGWTSPQATGPMAGGVVLLGILVLHQARWARQPLLALDLFRLRAVSSGNVVMLLLGLGFFASPILLSLYLQDVHGWSPLRAGLGYLPVGAAMFAGARAAGALTLRFGPRRTAVVCCLLGAAGFAGVAASLGADGSSCLLTVVVSGVVFGFGTAAAFTPITVAATGGVPPARSGLAAGVLNTVRQTSGAVGLAVTSTVSATTADAWAAAHPGRGGAHGAAALAHGYGVAFLVCAGCVAAAALVAALAMPRSGSV</sequence>
<proteinExistence type="predicted"/>
<dbReference type="NCBIfam" id="TIGR00711">
    <property type="entry name" value="efflux_EmrB"/>
    <property type="match status" value="1"/>
</dbReference>
<evidence type="ECO:0000256" key="6">
    <source>
        <dbReference type="ARBA" id="ARBA00023136"/>
    </source>
</evidence>
<evidence type="ECO:0000256" key="2">
    <source>
        <dbReference type="ARBA" id="ARBA00022448"/>
    </source>
</evidence>
<keyword evidence="6 9" id="KW-0472">Membrane</keyword>